<dbReference type="GO" id="GO:1990404">
    <property type="term" value="F:NAD+-protein mono-ADP-ribosyltransferase activity"/>
    <property type="evidence" value="ECO:0007669"/>
    <property type="project" value="TreeGrafter"/>
</dbReference>
<keyword evidence="2" id="KW-1185">Reference proteome</keyword>
<dbReference type="OMA" id="PEFVIWY"/>
<evidence type="ECO:0008006" key="3">
    <source>
        <dbReference type="Google" id="ProtNLM"/>
    </source>
</evidence>
<proteinExistence type="predicted"/>
<evidence type="ECO:0000313" key="2">
    <source>
        <dbReference type="Proteomes" id="UP000553632"/>
    </source>
</evidence>
<dbReference type="SMART" id="SM00248">
    <property type="entry name" value="ANK"/>
    <property type="match status" value="2"/>
</dbReference>
<dbReference type="InterPro" id="IPR002110">
    <property type="entry name" value="Ankyrin_rpt"/>
</dbReference>
<name>A0A7J6UPB3_PEROL</name>
<dbReference type="SUPFAM" id="SSF56399">
    <property type="entry name" value="ADP-ribosylation"/>
    <property type="match status" value="1"/>
</dbReference>
<organism evidence="1 2">
    <name type="scientific">Perkinsus olseni</name>
    <name type="common">Perkinsus atlanticus</name>
    <dbReference type="NCBI Taxonomy" id="32597"/>
    <lineage>
        <taxon>Eukaryota</taxon>
        <taxon>Sar</taxon>
        <taxon>Alveolata</taxon>
        <taxon>Perkinsozoa</taxon>
        <taxon>Perkinsea</taxon>
        <taxon>Perkinsida</taxon>
        <taxon>Perkinsidae</taxon>
        <taxon>Perkinsus</taxon>
    </lineage>
</organism>
<evidence type="ECO:0000313" key="1">
    <source>
        <dbReference type="EMBL" id="KAF4759037.1"/>
    </source>
</evidence>
<comment type="caution">
    <text evidence="1">The sequence shown here is derived from an EMBL/GenBank/DDBJ whole genome shotgun (WGS) entry which is preliminary data.</text>
</comment>
<sequence length="828" mass="91179">PWRCRVYSALGGKMTSLPEKDTSKMNYSQAIKKENYDFLNLLTKSWHVDADTVSADVGELPLTTALRVRRPSVVKLLLSAKANPLACDPSVGKCPLLISLDSLHDAMSEITSAASPSSIVENILGQGGEVEDAQQAEVHSLLLISLTMMEKSWAFGLAQHALSNPAELTGGHDSLPMMLARCGLTAQCLEVLSADTAAQSGAVTYTNKDGENLLHVAASAVDFRICDRAVELGANVITKDGNGHTAIMRARTSGSSFPTNHYLACHLALKASDLYAVVDAVEGAWLARLTPPYTSSTTPTVLAAVQLLVTKLTQKLEDALEKEDVSQLEESIELVKYSRIQGMPDEARAICSMSRLKLLRGVETGNELELKQAVINAKQYNVSAVLSEEVAAAEAALKTVSEQKAMSGAIRNLEEALGSGDPRCLCHAVLKCRGCLPQGNRLLAKATSVLRDLISKMLEDGLSQSNVTMLDEALRLARRSSLGDPRIEALCRTVTSAMGHTPTYVLLRRFETAAMADDPRIIFETLSDAVAVGLDRGSPLFDRALERYHTVRESPQHWKVELGRPYELQDAILNKVVVTTEPKVKQFFQTLLDDTHKVAYTRDRRNERVPARLRLQDVVLVQNERSFAKYRRKRSDIREKARCSEPRMKQFTGIKTARCWNGMLGPDKEPLQADVNEFYLFHGTTPMAAEAITSSDFKMDAAGSNAGEAPRRCILNCSTWGGSRFALRSSGSLRVLLLPYLMYGLQETEGPRAGQRALLLCRVLAGRILYSDDVYPRTGELVSSVVSGAFDSVLGDREKCRNTFREFIVYDEDQVYPEFVIWYTQEFS</sequence>
<feature type="non-terminal residue" evidence="1">
    <location>
        <position position="1"/>
    </location>
</feature>
<dbReference type="GO" id="GO:0005634">
    <property type="term" value="C:nucleus"/>
    <property type="evidence" value="ECO:0007669"/>
    <property type="project" value="TreeGrafter"/>
</dbReference>
<dbReference type="InterPro" id="IPR036770">
    <property type="entry name" value="Ankyrin_rpt-contain_sf"/>
</dbReference>
<reference evidence="1 2" key="1">
    <citation type="submission" date="2020-04" db="EMBL/GenBank/DDBJ databases">
        <title>Perkinsus olseni comparative genomics.</title>
        <authorList>
            <person name="Bogema D.R."/>
        </authorList>
    </citation>
    <scope>NUCLEOTIDE SEQUENCE [LARGE SCALE GENOMIC DNA]</scope>
    <source>
        <strain evidence="1 2">ATCC PRA-207</strain>
    </source>
</reference>
<dbReference type="Gene3D" id="1.25.40.20">
    <property type="entry name" value="Ankyrin repeat-containing domain"/>
    <property type="match status" value="1"/>
</dbReference>
<dbReference type="Gene3D" id="3.90.228.10">
    <property type="match status" value="1"/>
</dbReference>
<gene>
    <name evidence="1" type="ORF">FOZ63_021755</name>
</gene>
<dbReference type="AlphaFoldDB" id="A0A7J6UPB3"/>
<dbReference type="SUPFAM" id="SSF48403">
    <property type="entry name" value="Ankyrin repeat"/>
    <property type="match status" value="1"/>
</dbReference>
<dbReference type="PANTHER" id="PTHR45740">
    <property type="entry name" value="POLY [ADP-RIBOSE] POLYMERASE"/>
    <property type="match status" value="1"/>
</dbReference>
<dbReference type="EMBL" id="JABANO010000674">
    <property type="protein sequence ID" value="KAF4759037.1"/>
    <property type="molecule type" value="Genomic_DNA"/>
</dbReference>
<dbReference type="Proteomes" id="UP000553632">
    <property type="component" value="Unassembled WGS sequence"/>
</dbReference>
<dbReference type="InterPro" id="IPR051712">
    <property type="entry name" value="ARTD-AVP"/>
</dbReference>
<accession>A0A7J6UPB3</accession>
<dbReference type="PANTHER" id="PTHR45740:SF2">
    <property type="entry name" value="POLY [ADP-RIBOSE] POLYMERASE"/>
    <property type="match status" value="1"/>
</dbReference>
<protein>
    <recommendedName>
        <fullName evidence="3">Poly [ADP-ribose] polymerase</fullName>
    </recommendedName>
</protein>
<dbReference type="GO" id="GO:0003950">
    <property type="term" value="F:NAD+ poly-ADP-ribosyltransferase activity"/>
    <property type="evidence" value="ECO:0007669"/>
    <property type="project" value="TreeGrafter"/>
</dbReference>